<dbReference type="PROSITE" id="PS50023">
    <property type="entry name" value="LIM_DOMAIN_2"/>
    <property type="match status" value="1"/>
</dbReference>
<dbReference type="SUPFAM" id="SSF57716">
    <property type="entry name" value="Glucocorticoid receptor-like (DNA-binding domain)"/>
    <property type="match status" value="1"/>
</dbReference>
<proteinExistence type="predicted"/>
<dbReference type="InterPro" id="IPR001781">
    <property type="entry name" value="Znf_LIM"/>
</dbReference>
<dbReference type="Pfam" id="PF23625">
    <property type="entry name" value="UIM_2"/>
    <property type="match status" value="5"/>
</dbReference>
<dbReference type="PANTHER" id="PTHR24209:SF28">
    <property type="entry name" value="PROTEIN DA1-RELATED 4-RELATED"/>
    <property type="match status" value="1"/>
</dbReference>
<dbReference type="GO" id="GO:0043130">
    <property type="term" value="F:ubiquitin binding"/>
    <property type="evidence" value="ECO:0007669"/>
    <property type="project" value="TreeGrafter"/>
</dbReference>
<dbReference type="SMART" id="SM00726">
    <property type="entry name" value="UIM"/>
    <property type="match status" value="6"/>
</dbReference>
<dbReference type="AlphaFoldDB" id="A0A565CXK0"/>
<keyword evidence="1 3" id="KW-0479">Metal-binding</keyword>
<keyword evidence="2 3" id="KW-0862">Zinc</keyword>
<gene>
    <name evidence="6" type="ORF">ANE_LOCUS28768</name>
</gene>
<feature type="domain" description="LIM zinc-binding" evidence="5">
    <location>
        <begin position="256"/>
        <end position="327"/>
    </location>
</feature>
<keyword evidence="7" id="KW-1185">Reference proteome</keyword>
<dbReference type="PROSITE" id="PS00478">
    <property type="entry name" value="LIM_DOMAIN_1"/>
    <property type="match status" value="1"/>
</dbReference>
<dbReference type="Proteomes" id="UP000489600">
    <property type="component" value="Unassembled WGS sequence"/>
</dbReference>
<dbReference type="PROSITE" id="PS50330">
    <property type="entry name" value="UIM"/>
    <property type="match status" value="1"/>
</dbReference>
<dbReference type="PANTHER" id="PTHR24209">
    <property type="entry name" value="PROTEIN DA1-RELATED 2"/>
    <property type="match status" value="1"/>
</dbReference>
<evidence type="ECO:0000256" key="3">
    <source>
        <dbReference type="PROSITE-ProRule" id="PRU00125"/>
    </source>
</evidence>
<protein>
    <recommendedName>
        <fullName evidence="5">LIM zinc-binding domain-containing protein</fullName>
    </recommendedName>
</protein>
<feature type="region of interest" description="Disordered" evidence="4">
    <location>
        <begin position="39"/>
        <end position="63"/>
    </location>
</feature>
<evidence type="ECO:0000313" key="6">
    <source>
        <dbReference type="EMBL" id="VVB18324.1"/>
    </source>
</evidence>
<reference evidence="6" key="1">
    <citation type="submission" date="2019-07" db="EMBL/GenBank/DDBJ databases">
        <authorList>
            <person name="Dittberner H."/>
        </authorList>
    </citation>
    <scope>NUCLEOTIDE SEQUENCE [LARGE SCALE GENOMIC DNA]</scope>
</reference>
<dbReference type="InterPro" id="IPR022087">
    <property type="entry name" value="DA1-like_dom"/>
</dbReference>
<evidence type="ECO:0000259" key="5">
    <source>
        <dbReference type="PROSITE" id="PS50023"/>
    </source>
</evidence>
<dbReference type="OrthoDB" id="15567at2759"/>
<accession>A0A565CXK0</accession>
<evidence type="ECO:0000256" key="4">
    <source>
        <dbReference type="SAM" id="MobiDB-lite"/>
    </source>
</evidence>
<sequence>MGWCSCFKPFTSVDPFEEETGLALEVSRLEADIQEAEQVALAMEESSREEEEERRRTREREEERRRIKVIEEERRRIRMIEVDAQIANGFLYEDRKRQNNYNSALEDEQLAKTLAKSLKEKGKREQFEEQVKKDEQLAAIVQESLNMVESPPRTENHKSIPRSAPLDVDEQLAKAIEESLKVKGKGKQFEDEQVKKDEQLAAIVQESLNMVDSPLDEDEQLDKIIRESLKGKGQIKQSKDEVEDDEKLLKVDPPRSMCGGCNSEIEHGRSVDVLGVPWHPECLWCDACHKPIAIHEVENHVSNSRGKFHKSCYNRYCYVCKEKVKIINQHHFWKENYCPAHDSDKTPKCCSCERLQPRGTNFVMLGDSRQLCLECMDSAVMDTYEVQPLHFEIREYFEGLNMKIEKEFPFLLVEKQALNEAEKEEKIDNQYELVTRGICLSEAQTVTSVSKGPRLGPNKQLTGMATESQRVVRECEVTAILILYGLPRLLTGYILAHEMMHAYLRLNGHRILNNVLEEGICQVLGHMWLESQTYAAIDAAASSSASSSRLPLAAASASKKGECSDFEKKLVEFCKNQIEEDDSPIYGLGFKKVYEMVSNSSLQETLKEIIRQG</sequence>
<dbReference type="Pfam" id="PF00412">
    <property type="entry name" value="LIM"/>
    <property type="match status" value="1"/>
</dbReference>
<dbReference type="Pfam" id="PF12315">
    <property type="entry name" value="DA1-like"/>
    <property type="match status" value="1"/>
</dbReference>
<organism evidence="6 7">
    <name type="scientific">Arabis nemorensis</name>
    <dbReference type="NCBI Taxonomy" id="586526"/>
    <lineage>
        <taxon>Eukaryota</taxon>
        <taxon>Viridiplantae</taxon>
        <taxon>Streptophyta</taxon>
        <taxon>Embryophyta</taxon>
        <taxon>Tracheophyta</taxon>
        <taxon>Spermatophyta</taxon>
        <taxon>Magnoliopsida</taxon>
        <taxon>eudicotyledons</taxon>
        <taxon>Gunneridae</taxon>
        <taxon>Pentapetalae</taxon>
        <taxon>rosids</taxon>
        <taxon>malvids</taxon>
        <taxon>Brassicales</taxon>
        <taxon>Brassicaceae</taxon>
        <taxon>Arabideae</taxon>
        <taxon>Arabis</taxon>
    </lineage>
</organism>
<dbReference type="Gene3D" id="2.10.110.10">
    <property type="entry name" value="Cysteine Rich Protein"/>
    <property type="match status" value="1"/>
</dbReference>
<name>A0A565CXK0_9BRAS</name>
<dbReference type="EMBL" id="CABITT030000008">
    <property type="protein sequence ID" value="VVB18324.1"/>
    <property type="molecule type" value="Genomic_DNA"/>
</dbReference>
<keyword evidence="3" id="KW-0440">LIM domain</keyword>
<dbReference type="CDD" id="cd09396">
    <property type="entry name" value="LIM_DA1"/>
    <property type="match status" value="1"/>
</dbReference>
<dbReference type="InterPro" id="IPR045218">
    <property type="entry name" value="DA1-like"/>
</dbReference>
<comment type="caution">
    <text evidence="6">The sequence shown here is derived from an EMBL/GenBank/DDBJ whole genome shotgun (WGS) entry which is preliminary data.</text>
</comment>
<feature type="compositionally biased region" description="Basic and acidic residues" evidence="4">
    <location>
        <begin position="53"/>
        <end position="63"/>
    </location>
</feature>
<evidence type="ECO:0000313" key="7">
    <source>
        <dbReference type="Proteomes" id="UP000489600"/>
    </source>
</evidence>
<dbReference type="GO" id="GO:0046872">
    <property type="term" value="F:metal ion binding"/>
    <property type="evidence" value="ECO:0007669"/>
    <property type="project" value="UniProtKB-KW"/>
</dbReference>
<dbReference type="InterPro" id="IPR003903">
    <property type="entry name" value="UIM_dom"/>
</dbReference>
<evidence type="ECO:0000256" key="1">
    <source>
        <dbReference type="ARBA" id="ARBA00022723"/>
    </source>
</evidence>
<evidence type="ECO:0000256" key="2">
    <source>
        <dbReference type="ARBA" id="ARBA00022833"/>
    </source>
</evidence>